<evidence type="ECO:0000313" key="4">
    <source>
        <dbReference type="Proteomes" id="UP000054549"/>
    </source>
</evidence>
<feature type="compositionally biased region" description="Basic and acidic residues" evidence="2">
    <location>
        <begin position="30"/>
        <end position="45"/>
    </location>
</feature>
<feature type="region of interest" description="Disordered" evidence="2">
    <location>
        <begin position="534"/>
        <end position="590"/>
    </location>
</feature>
<evidence type="ECO:0000256" key="1">
    <source>
        <dbReference type="SAM" id="Coils"/>
    </source>
</evidence>
<reference evidence="3 4" key="1">
    <citation type="submission" date="2014-04" db="EMBL/GenBank/DDBJ databases">
        <title>Evolutionary Origins and Diversification of the Mycorrhizal Mutualists.</title>
        <authorList>
            <consortium name="DOE Joint Genome Institute"/>
            <consortium name="Mycorrhizal Genomics Consortium"/>
            <person name="Kohler A."/>
            <person name="Kuo A."/>
            <person name="Nagy L.G."/>
            <person name="Floudas D."/>
            <person name="Copeland A."/>
            <person name="Barry K.W."/>
            <person name="Cichocki N."/>
            <person name="Veneault-Fourrey C."/>
            <person name="LaButti K."/>
            <person name="Lindquist E.A."/>
            <person name="Lipzen A."/>
            <person name="Lundell T."/>
            <person name="Morin E."/>
            <person name="Murat C."/>
            <person name="Riley R."/>
            <person name="Ohm R."/>
            <person name="Sun H."/>
            <person name="Tunlid A."/>
            <person name="Henrissat B."/>
            <person name="Grigoriev I.V."/>
            <person name="Hibbett D.S."/>
            <person name="Martin F."/>
        </authorList>
    </citation>
    <scope>NUCLEOTIDE SEQUENCE [LARGE SCALE GENOMIC DNA]</scope>
    <source>
        <strain evidence="3 4">Koide BX008</strain>
    </source>
</reference>
<feature type="region of interest" description="Disordered" evidence="2">
    <location>
        <begin position="249"/>
        <end position="268"/>
    </location>
</feature>
<keyword evidence="4" id="KW-1185">Reference proteome</keyword>
<evidence type="ECO:0000256" key="2">
    <source>
        <dbReference type="SAM" id="MobiDB-lite"/>
    </source>
</evidence>
<organism evidence="3 4">
    <name type="scientific">Amanita muscaria (strain Koide BX008)</name>
    <dbReference type="NCBI Taxonomy" id="946122"/>
    <lineage>
        <taxon>Eukaryota</taxon>
        <taxon>Fungi</taxon>
        <taxon>Dikarya</taxon>
        <taxon>Basidiomycota</taxon>
        <taxon>Agaricomycotina</taxon>
        <taxon>Agaricomycetes</taxon>
        <taxon>Agaricomycetidae</taxon>
        <taxon>Agaricales</taxon>
        <taxon>Pluteineae</taxon>
        <taxon>Amanitaceae</taxon>
        <taxon>Amanita</taxon>
    </lineage>
</organism>
<keyword evidence="1" id="KW-0175">Coiled coil</keyword>
<dbReference type="InParanoid" id="A0A0C2WH30"/>
<protein>
    <submittedName>
        <fullName evidence="3">Uncharacterized protein</fullName>
    </submittedName>
</protein>
<feature type="region of interest" description="Disordered" evidence="2">
    <location>
        <begin position="447"/>
        <end position="480"/>
    </location>
</feature>
<feature type="compositionally biased region" description="Acidic residues" evidence="2">
    <location>
        <begin position="14"/>
        <end position="27"/>
    </location>
</feature>
<proteinExistence type="predicted"/>
<name>A0A0C2WH30_AMAMK</name>
<gene>
    <name evidence="3" type="ORF">M378DRAFT_17964</name>
</gene>
<sequence length="859" mass="97179">MDFTSDAGSVSGVMDDDIKEEEAEEQADFPIKDDDSINSHEEFNDRASTPTSPVKRRSRSASFHEVPRSIDRSTTTPAAEPDSSYVPSFPTLNIPVSDRTLRSRNRTYEQHEVTSPSLDIPLPPVSSTQNPVHTTAPPTARPSVAYDGSHNLSELEQLKLRAEHQRTEHTAFMEINRLQQIELTRLEALRAEKEKLAQEQLKKDEAVRKQLEMDQAREQQRKADSLMEGTPDFQSDQLRMLYEQFQRNQQYKASGEGPSKDKDTTPSFVSNFGELGHTIDAPTLRVVKVKEDFFFAPINTDHDDYFNWVARQSLVLLQESPRNHFSLHLFLLFIKNLIDEAGSLLPNITIEVKQGNAEAPKKAKPVTFIDLSQNEDGHINVESLYPRTMDRPIVNNDEVVDVLMPSDETHNRTKDIEMVDNIVIERNDDEIRNNERKWFEMPPAVTTTGDILPARPVTRRGTTKPGSLPPYIPPAQGAPDFLGRYGPPPVVNKATRPANPPSANLSNIANMVNQKFPNASIPDKVSLTKSFAEAAASSSRTPKKPNRFPVVEETSPRQSPAPLNQPSKDKSPKDWNGWQQVKRKDFKPTSRGTNPCELHLRAVSGSFGSLDGLYGKALIDAIGFKCRNVVDDWSEVKFNFERARFTDRKDLIITLDRPLTKESTVLLRKAVAYVDDSSEENDVAYLNRATTSSFKFFGVPTIYPDGSKVDPVVFLDDFRRHPAWKDVHFVGAPRWIVAKGKELDFTGLLLVEIRDSDDGAIGKTLLNTTIDFAGIRKRAYVWKDSKPTPQCVSHTRFSLLKVRRKTSVQDPSRHLQQLQERSSLRPEVLKLRRASQHDGLFMSFLYQQIQQNGDERPHR</sequence>
<feature type="region of interest" description="Disordered" evidence="2">
    <location>
        <begin position="1"/>
        <end position="141"/>
    </location>
</feature>
<feature type="compositionally biased region" description="Polar residues" evidence="2">
    <location>
        <begin position="125"/>
        <end position="137"/>
    </location>
</feature>
<accession>A0A0C2WH30</accession>
<dbReference type="EMBL" id="KN818518">
    <property type="protein sequence ID" value="KIL55423.1"/>
    <property type="molecule type" value="Genomic_DNA"/>
</dbReference>
<evidence type="ECO:0000313" key="3">
    <source>
        <dbReference type="EMBL" id="KIL55423.1"/>
    </source>
</evidence>
<dbReference type="AlphaFoldDB" id="A0A0C2WH30"/>
<dbReference type="HOGENOM" id="CLU_005052_1_0_1"/>
<feature type="compositionally biased region" description="Polar residues" evidence="2">
    <location>
        <begin position="556"/>
        <end position="566"/>
    </location>
</feature>
<dbReference type="Proteomes" id="UP000054549">
    <property type="component" value="Unassembled WGS sequence"/>
</dbReference>
<dbReference type="STRING" id="946122.A0A0C2WH30"/>
<feature type="coiled-coil region" evidence="1">
    <location>
        <begin position="179"/>
        <end position="214"/>
    </location>
</feature>